<evidence type="ECO:0000256" key="5">
    <source>
        <dbReference type="ARBA" id="ARBA00007739"/>
    </source>
</evidence>
<keyword evidence="11" id="KW-0645">Protease</keyword>
<keyword evidence="15" id="KW-0378">Hydrolase</keyword>
<evidence type="ECO:0000256" key="25">
    <source>
        <dbReference type="ARBA" id="ARBA00044770"/>
    </source>
</evidence>
<organism evidence="31 32">
    <name type="scientific">Marichromatium gracile</name>
    <name type="common">Chromatium gracile</name>
    <dbReference type="NCBI Taxonomy" id="1048"/>
    <lineage>
        <taxon>Bacteria</taxon>
        <taxon>Pseudomonadati</taxon>
        <taxon>Pseudomonadota</taxon>
        <taxon>Gammaproteobacteria</taxon>
        <taxon>Chromatiales</taxon>
        <taxon>Chromatiaceae</taxon>
        <taxon>Marichromatium</taxon>
    </lineage>
</organism>
<keyword evidence="22" id="KW-0511">Multifunctional enzyme</keyword>
<protein>
    <recommendedName>
        <fullName evidence="7">Penicillin-binding protein 1A</fullName>
        <ecNumber evidence="25">2.4.99.28</ecNumber>
        <ecNumber evidence="6">3.4.16.4</ecNumber>
    </recommendedName>
</protein>
<evidence type="ECO:0000256" key="8">
    <source>
        <dbReference type="ARBA" id="ARBA00022475"/>
    </source>
</evidence>
<dbReference type="GO" id="GO:0006508">
    <property type="term" value="P:proteolysis"/>
    <property type="evidence" value="ECO:0007669"/>
    <property type="project" value="UniProtKB-KW"/>
</dbReference>
<evidence type="ECO:0000256" key="23">
    <source>
        <dbReference type="ARBA" id="ARBA00023316"/>
    </source>
</evidence>
<comment type="similarity">
    <text evidence="5">In the N-terminal section; belongs to the glycosyltransferase 51 family.</text>
</comment>
<dbReference type="InterPro" id="IPR023346">
    <property type="entry name" value="Lysozyme-like_dom_sf"/>
</dbReference>
<evidence type="ECO:0000256" key="24">
    <source>
        <dbReference type="ARBA" id="ARBA00034000"/>
    </source>
</evidence>
<dbReference type="Pfam" id="PF00912">
    <property type="entry name" value="Transgly"/>
    <property type="match status" value="1"/>
</dbReference>
<dbReference type="GO" id="GO:0008955">
    <property type="term" value="F:peptidoglycan glycosyltransferase activity"/>
    <property type="evidence" value="ECO:0007669"/>
    <property type="project" value="UniProtKB-EC"/>
</dbReference>
<keyword evidence="9" id="KW-0997">Cell inner membrane</keyword>
<dbReference type="InterPro" id="IPR031376">
    <property type="entry name" value="PCB_OB"/>
</dbReference>
<dbReference type="Gene3D" id="1.10.3810.10">
    <property type="entry name" value="Biosynthetic peptidoglycan transglycosylase-like"/>
    <property type="match status" value="1"/>
</dbReference>
<feature type="domain" description="Penicillin-binding protein OB-like" evidence="30">
    <location>
        <begin position="317"/>
        <end position="424"/>
    </location>
</feature>
<comment type="subcellular location">
    <subcellularLocation>
        <location evidence="2">Cell inner membrane</location>
        <topology evidence="2">Single-pass type II membrane protein</topology>
    </subcellularLocation>
</comment>
<evidence type="ECO:0000256" key="12">
    <source>
        <dbReference type="ARBA" id="ARBA00022676"/>
    </source>
</evidence>
<keyword evidence="12" id="KW-0328">Glycosyltransferase</keyword>
<dbReference type="AlphaFoldDB" id="A0A4R4AAP5"/>
<dbReference type="PANTHER" id="PTHR32282">
    <property type="entry name" value="BINDING PROTEIN TRANSPEPTIDASE, PUTATIVE-RELATED"/>
    <property type="match status" value="1"/>
</dbReference>
<accession>A0A4R4AAP5</accession>
<dbReference type="GO" id="GO:0009252">
    <property type="term" value="P:peptidoglycan biosynthetic process"/>
    <property type="evidence" value="ECO:0007669"/>
    <property type="project" value="UniProtKB-UniPathway"/>
</dbReference>
<evidence type="ECO:0000313" key="32">
    <source>
        <dbReference type="Proteomes" id="UP000295247"/>
    </source>
</evidence>
<evidence type="ECO:0000256" key="2">
    <source>
        <dbReference type="ARBA" id="ARBA00004249"/>
    </source>
</evidence>
<dbReference type="SUPFAM" id="SSF56601">
    <property type="entry name" value="beta-lactamase/transpeptidase-like"/>
    <property type="match status" value="1"/>
</dbReference>
<keyword evidence="17" id="KW-0735">Signal-anchor</keyword>
<keyword evidence="21" id="KW-0046">Antibiotic resistance</keyword>
<evidence type="ECO:0000256" key="3">
    <source>
        <dbReference type="ARBA" id="ARBA00004752"/>
    </source>
</evidence>
<dbReference type="InterPro" id="IPR050396">
    <property type="entry name" value="Glycosyltr_51/Transpeptidase"/>
</dbReference>
<evidence type="ECO:0000256" key="10">
    <source>
        <dbReference type="ARBA" id="ARBA00022645"/>
    </source>
</evidence>
<evidence type="ECO:0000259" key="30">
    <source>
        <dbReference type="Pfam" id="PF17092"/>
    </source>
</evidence>
<keyword evidence="20" id="KW-0472">Membrane</keyword>
<keyword evidence="10" id="KW-0121">Carboxypeptidase</keyword>
<keyword evidence="16" id="KW-0133">Cell shape</keyword>
<dbReference type="EC" id="2.4.99.28" evidence="25"/>
<evidence type="ECO:0000256" key="17">
    <source>
        <dbReference type="ARBA" id="ARBA00022968"/>
    </source>
</evidence>
<comment type="pathway">
    <text evidence="27">Glycan biosynthesis.</text>
</comment>
<dbReference type="Proteomes" id="UP000295247">
    <property type="component" value="Unassembled WGS sequence"/>
</dbReference>
<evidence type="ECO:0000259" key="29">
    <source>
        <dbReference type="Pfam" id="PF00912"/>
    </source>
</evidence>
<evidence type="ECO:0000256" key="16">
    <source>
        <dbReference type="ARBA" id="ARBA00022960"/>
    </source>
</evidence>
<comment type="pathway">
    <text evidence="3">Cell wall biogenesis; peptidoglycan biosynthesis.</text>
</comment>
<dbReference type="EC" id="3.4.16.4" evidence="6"/>
<comment type="catalytic activity">
    <reaction evidence="26">
        <text>[GlcNAc-(1-&gt;4)-Mur2Ac(oyl-L-Ala-gamma-D-Glu-L-Lys-D-Ala-D-Ala)](n)-di-trans,octa-cis-undecaprenyl diphosphate + beta-D-GlcNAc-(1-&gt;4)-Mur2Ac(oyl-L-Ala-gamma-D-Glu-L-Lys-D-Ala-D-Ala)-di-trans,octa-cis-undecaprenyl diphosphate = [GlcNAc-(1-&gt;4)-Mur2Ac(oyl-L-Ala-gamma-D-Glu-L-Lys-D-Ala-D-Ala)](n+1)-di-trans,octa-cis-undecaprenyl diphosphate + di-trans,octa-cis-undecaprenyl diphosphate + H(+)</text>
        <dbReference type="Rhea" id="RHEA:23708"/>
        <dbReference type="Rhea" id="RHEA-COMP:9602"/>
        <dbReference type="Rhea" id="RHEA-COMP:9603"/>
        <dbReference type="ChEBI" id="CHEBI:15378"/>
        <dbReference type="ChEBI" id="CHEBI:58405"/>
        <dbReference type="ChEBI" id="CHEBI:60033"/>
        <dbReference type="ChEBI" id="CHEBI:78435"/>
        <dbReference type="EC" id="2.4.99.28"/>
    </reaction>
</comment>
<evidence type="ECO:0000256" key="22">
    <source>
        <dbReference type="ARBA" id="ARBA00023268"/>
    </source>
</evidence>
<evidence type="ECO:0000256" key="9">
    <source>
        <dbReference type="ARBA" id="ARBA00022519"/>
    </source>
</evidence>
<dbReference type="InterPro" id="IPR001460">
    <property type="entry name" value="PCN-bd_Tpept"/>
</dbReference>
<dbReference type="GO" id="GO:0008658">
    <property type="term" value="F:penicillin binding"/>
    <property type="evidence" value="ECO:0007669"/>
    <property type="project" value="InterPro"/>
</dbReference>
<name>A0A4R4AAP5_MARGR</name>
<dbReference type="GO" id="GO:0005886">
    <property type="term" value="C:plasma membrane"/>
    <property type="evidence" value="ECO:0007669"/>
    <property type="project" value="UniProtKB-SubCell"/>
</dbReference>
<dbReference type="InterPro" id="IPR036950">
    <property type="entry name" value="PBP_transglycosylase"/>
</dbReference>
<evidence type="ECO:0000259" key="28">
    <source>
        <dbReference type="Pfam" id="PF00905"/>
    </source>
</evidence>
<evidence type="ECO:0000256" key="6">
    <source>
        <dbReference type="ARBA" id="ARBA00012448"/>
    </source>
</evidence>
<dbReference type="GO" id="GO:0071555">
    <property type="term" value="P:cell wall organization"/>
    <property type="evidence" value="ECO:0007669"/>
    <property type="project" value="UniProtKB-KW"/>
</dbReference>
<dbReference type="GO" id="GO:0009002">
    <property type="term" value="F:serine-type D-Ala-D-Ala carboxypeptidase activity"/>
    <property type="evidence" value="ECO:0007669"/>
    <property type="project" value="UniProtKB-EC"/>
</dbReference>
<dbReference type="GO" id="GO:0046677">
    <property type="term" value="P:response to antibiotic"/>
    <property type="evidence" value="ECO:0007669"/>
    <property type="project" value="UniProtKB-KW"/>
</dbReference>
<dbReference type="FunFam" id="1.10.3810.10:FF:000003">
    <property type="entry name" value="Penicillin-binding protein 1a"/>
    <property type="match status" value="1"/>
</dbReference>
<dbReference type="Gene3D" id="3.40.710.10">
    <property type="entry name" value="DD-peptidase/beta-lactamase superfamily"/>
    <property type="match status" value="2"/>
</dbReference>
<keyword evidence="13" id="KW-0808">Transferase</keyword>
<evidence type="ECO:0000256" key="4">
    <source>
        <dbReference type="ARBA" id="ARBA00007090"/>
    </source>
</evidence>
<keyword evidence="8" id="KW-1003">Cell membrane</keyword>
<feature type="domain" description="Penicillin-binding protein transpeptidase" evidence="28">
    <location>
        <begin position="426"/>
        <end position="687"/>
    </location>
</feature>
<keyword evidence="23" id="KW-0961">Cell wall biogenesis/degradation</keyword>
<dbReference type="Pfam" id="PF17092">
    <property type="entry name" value="PCB_OB"/>
    <property type="match status" value="1"/>
</dbReference>
<evidence type="ECO:0000256" key="11">
    <source>
        <dbReference type="ARBA" id="ARBA00022670"/>
    </source>
</evidence>
<dbReference type="EMBL" id="SMDC01000005">
    <property type="protein sequence ID" value="TCW36027.1"/>
    <property type="molecule type" value="Genomic_DNA"/>
</dbReference>
<keyword evidence="19" id="KW-1133">Transmembrane helix</keyword>
<evidence type="ECO:0000256" key="15">
    <source>
        <dbReference type="ARBA" id="ARBA00022801"/>
    </source>
</evidence>
<evidence type="ECO:0000256" key="14">
    <source>
        <dbReference type="ARBA" id="ARBA00022692"/>
    </source>
</evidence>
<evidence type="ECO:0000256" key="19">
    <source>
        <dbReference type="ARBA" id="ARBA00022989"/>
    </source>
</evidence>
<evidence type="ECO:0000313" key="31">
    <source>
        <dbReference type="EMBL" id="TCW36027.1"/>
    </source>
</evidence>
<dbReference type="Pfam" id="PF00905">
    <property type="entry name" value="Transpeptidase"/>
    <property type="match status" value="1"/>
</dbReference>
<dbReference type="GO" id="GO:0008360">
    <property type="term" value="P:regulation of cell shape"/>
    <property type="evidence" value="ECO:0007669"/>
    <property type="project" value="UniProtKB-KW"/>
</dbReference>
<dbReference type="UniPathway" id="UPA00219"/>
<gene>
    <name evidence="31" type="ORF">EDC29_105202</name>
</gene>
<evidence type="ECO:0000256" key="7">
    <source>
        <dbReference type="ARBA" id="ARBA00018638"/>
    </source>
</evidence>
<comment type="catalytic activity">
    <reaction evidence="24">
        <text>Preferential cleavage: (Ac)2-L-Lys-D-Ala-|-D-Ala. Also transpeptidation of peptidyl-alanyl moieties that are N-acyl substituents of D-alanine.</text>
        <dbReference type="EC" id="3.4.16.4"/>
    </reaction>
</comment>
<evidence type="ECO:0000256" key="20">
    <source>
        <dbReference type="ARBA" id="ARBA00023136"/>
    </source>
</evidence>
<evidence type="ECO:0000256" key="21">
    <source>
        <dbReference type="ARBA" id="ARBA00023251"/>
    </source>
</evidence>
<evidence type="ECO:0000256" key="18">
    <source>
        <dbReference type="ARBA" id="ARBA00022984"/>
    </source>
</evidence>
<dbReference type="InterPro" id="IPR001264">
    <property type="entry name" value="Glyco_trans_51"/>
</dbReference>
<dbReference type="GO" id="GO:0030288">
    <property type="term" value="C:outer membrane-bounded periplasmic space"/>
    <property type="evidence" value="ECO:0007669"/>
    <property type="project" value="TreeGrafter"/>
</dbReference>
<dbReference type="SUPFAM" id="SSF53955">
    <property type="entry name" value="Lysozyme-like"/>
    <property type="match status" value="1"/>
</dbReference>
<comment type="similarity">
    <text evidence="4">In the C-terminal section; belongs to the transpeptidase family.</text>
</comment>
<evidence type="ECO:0000256" key="1">
    <source>
        <dbReference type="ARBA" id="ARBA00002624"/>
    </source>
</evidence>
<evidence type="ECO:0000256" key="13">
    <source>
        <dbReference type="ARBA" id="ARBA00022679"/>
    </source>
</evidence>
<dbReference type="InterPro" id="IPR012338">
    <property type="entry name" value="Beta-lactam/transpept-like"/>
</dbReference>
<feature type="domain" description="Glycosyl transferase family 51" evidence="29">
    <location>
        <begin position="56"/>
        <end position="231"/>
    </location>
</feature>
<proteinExistence type="inferred from homology"/>
<keyword evidence="18" id="KW-0573">Peptidoglycan synthesis</keyword>
<keyword evidence="14" id="KW-0812">Transmembrane</keyword>
<comment type="function">
    <text evidence="1">Cell wall formation. Synthesis of cross-linked peptidoglycan from the lipid intermediates. The enzyme has a penicillin-insensitive transglycosylase N-terminal domain (formation of linear glycan strands) and a penicillin-sensitive transpeptidase C-terminal domain (cross-linking of the peptide subunits).</text>
</comment>
<dbReference type="NCBIfam" id="TIGR02074">
    <property type="entry name" value="PBP_1a_fam"/>
    <property type="match status" value="1"/>
</dbReference>
<dbReference type="PANTHER" id="PTHR32282:SF27">
    <property type="entry name" value="PENICILLIN-BINDING PROTEIN 1A"/>
    <property type="match status" value="1"/>
</dbReference>
<sequence length="797" mass="87412">MLRLSSALLGAGLQLMLLGLLGAAAFVHFTLPELPDVEQLRDVQLQEPLRVYSADGALIGEFGVQRRRPVRYRDVPALVVQAVLATEDSRFFQHRGVDLVGLARASLSYALTGEKAQGGSTISMQLTRNFFLSPEKTFARKLAEVLLTLRVERTLTKQQILELYLNKIFFGHRAYGISAAAALYYDKSLDALTLPEVAMLAGIPQAPSSNNPVTDPARALERRNHVLGRMHALGYIDTPRYEQAIRTPDRARLHRRLPDLEAGHVAEMARQEIIEHYGEAALGHGYRVFTTIDTRLQRAAQGAVREALHDYDRRHGYRGAEARIELVGRTESALDALLAAHPPLGGLRAALVTAVSARAAELDLGRGERARLDLGAVAWARPLIDENRRGRRPRRVSDVLAVGDLVRLSRAEDGDWRLDQLPAVAGALVSIDPRDGAVLALVGGYDFAASKFNRALDMRRQPGSSFKPFIYAAALAEGWTPASLVRDAPVELPRGSRWNPQNADRRALGPIRLRPALARSRNLATINLLQSVGLEDAKRYLERFGFALIDNPVGLSLALGTVELSPVSLAEGYAVFANGGYHVRPHFISRIEDGEGREVFVAAPPRACDDCWYRRGGGETRTRALAATGGAAERVIDPRIAYQMTSMLRDVIEVGTGRRARALGRADVVGKTGTTNDLRDSWFAGYQADFVTIAWMGFDDFSELGRGEYGGVAALGMWVEFMRQALAERPVATLKPPPGMVRVRIDPARGIESRGPGSIAELVREEYRLMLLGPDPIRAAPAPVIEDSSPRVLDELF</sequence>
<evidence type="ECO:0000256" key="27">
    <source>
        <dbReference type="ARBA" id="ARBA00060592"/>
    </source>
</evidence>
<evidence type="ECO:0000256" key="26">
    <source>
        <dbReference type="ARBA" id="ARBA00049902"/>
    </source>
</evidence>
<reference evidence="31 32" key="1">
    <citation type="submission" date="2019-03" db="EMBL/GenBank/DDBJ databases">
        <title>Genomic Encyclopedia of Type Strains, Phase IV (KMG-IV): sequencing the most valuable type-strain genomes for metagenomic binning, comparative biology and taxonomic classification.</title>
        <authorList>
            <person name="Goeker M."/>
        </authorList>
    </citation>
    <scope>NUCLEOTIDE SEQUENCE [LARGE SCALE GENOMIC DNA]</scope>
    <source>
        <strain evidence="31 32">DSM 203</strain>
    </source>
</reference>
<comment type="caution">
    <text evidence="31">The sequence shown here is derived from an EMBL/GenBank/DDBJ whole genome shotgun (WGS) entry which is preliminary data.</text>
</comment>